<organism evidence="1 2">
    <name type="scientific">Piscinibacter aquaticus</name>
    <dbReference type="NCBI Taxonomy" id="392597"/>
    <lineage>
        <taxon>Bacteria</taxon>
        <taxon>Pseudomonadati</taxon>
        <taxon>Pseudomonadota</taxon>
        <taxon>Betaproteobacteria</taxon>
        <taxon>Burkholderiales</taxon>
        <taxon>Sphaerotilaceae</taxon>
        <taxon>Piscinibacter</taxon>
    </lineage>
</organism>
<gene>
    <name evidence="1" type="ORF">FSC37_09950</name>
</gene>
<comment type="caution">
    <text evidence="1">The sequence shown here is derived from an EMBL/GenBank/DDBJ whole genome shotgun (WGS) entry which is preliminary data.</text>
</comment>
<keyword evidence="2" id="KW-1185">Reference proteome</keyword>
<name>A0A5C6U340_9BURK</name>
<reference evidence="1 2" key="1">
    <citation type="submission" date="2019-08" db="EMBL/GenBank/DDBJ databases">
        <authorList>
            <person name="Khan S.A."/>
            <person name="Jeon C.O."/>
            <person name="Jeong S.E."/>
        </authorList>
    </citation>
    <scope>NUCLEOTIDE SEQUENCE [LARGE SCALE GENOMIC DNA]</scope>
    <source>
        <strain evidence="2">IMCC1728</strain>
    </source>
</reference>
<dbReference type="Proteomes" id="UP000321832">
    <property type="component" value="Unassembled WGS sequence"/>
</dbReference>
<evidence type="ECO:0008006" key="3">
    <source>
        <dbReference type="Google" id="ProtNLM"/>
    </source>
</evidence>
<accession>A0A5C6U340</accession>
<sequence>MQWGQRYFKEGGTNPAIRTLLIQSQYLSGDFAGAARELTTEIQAAEKSGAVPAQDRLNLLLNAAAQMKDPSSTVFALERLVTYYPKKEYWVDLLSRMQRKPGFSDRLVLDTYRLSLATGSLSSAADYMEMGQLALQAGHEDEAKQVVDKGFAAGVLGTGAEAERHKRLRDLVARKVAEAKAGRAAEEAEAKAAKDGNALVKLGFARAMGGDSAGGLPMIQQGIAKGGLKRPEDAKLHLGIAQVIAGDAKAQATLRSVSGNDGTADLARLWSLYAKRRG</sequence>
<proteinExistence type="predicted"/>
<dbReference type="EMBL" id="VOPW01000001">
    <property type="protein sequence ID" value="TXC66136.1"/>
    <property type="molecule type" value="Genomic_DNA"/>
</dbReference>
<evidence type="ECO:0000313" key="2">
    <source>
        <dbReference type="Proteomes" id="UP000321832"/>
    </source>
</evidence>
<dbReference type="AlphaFoldDB" id="A0A5C6U340"/>
<evidence type="ECO:0000313" key="1">
    <source>
        <dbReference type="EMBL" id="TXC66136.1"/>
    </source>
</evidence>
<protein>
    <recommendedName>
        <fullName evidence="3">Tetratricopeptide repeat protein</fullName>
    </recommendedName>
</protein>